<dbReference type="AlphaFoldDB" id="A0A2P8DMS9"/>
<gene>
    <name evidence="2" type="ORF">CLV63_105196</name>
</gene>
<dbReference type="GO" id="GO:0007165">
    <property type="term" value="P:signal transduction"/>
    <property type="evidence" value="ECO:0007669"/>
    <property type="project" value="InterPro"/>
</dbReference>
<organism evidence="2 3">
    <name type="scientific">Murinocardiopsis flavida</name>
    <dbReference type="NCBI Taxonomy" id="645275"/>
    <lineage>
        <taxon>Bacteria</taxon>
        <taxon>Bacillati</taxon>
        <taxon>Actinomycetota</taxon>
        <taxon>Actinomycetes</taxon>
        <taxon>Streptosporangiales</taxon>
        <taxon>Nocardiopsidaceae</taxon>
        <taxon>Murinocardiopsis</taxon>
    </lineage>
</organism>
<dbReference type="InterPro" id="IPR013568">
    <property type="entry name" value="SEFIR_dom"/>
</dbReference>
<dbReference type="InterPro" id="IPR000157">
    <property type="entry name" value="TIR_dom"/>
</dbReference>
<dbReference type="Pfam" id="PF13676">
    <property type="entry name" value="TIR_2"/>
    <property type="match status" value="1"/>
</dbReference>
<dbReference type="SUPFAM" id="SSF52200">
    <property type="entry name" value="Toll/Interleukin receptor TIR domain"/>
    <property type="match status" value="1"/>
</dbReference>
<protein>
    <submittedName>
        <fullName evidence="2">TIR domain-containing protein</fullName>
    </submittedName>
</protein>
<dbReference type="PROSITE" id="PS51534">
    <property type="entry name" value="SEFIR"/>
    <property type="match status" value="1"/>
</dbReference>
<reference evidence="2 3" key="1">
    <citation type="submission" date="2018-03" db="EMBL/GenBank/DDBJ databases">
        <title>Genomic Encyclopedia of Archaeal and Bacterial Type Strains, Phase II (KMG-II): from individual species to whole genera.</title>
        <authorList>
            <person name="Goeker M."/>
        </authorList>
    </citation>
    <scope>NUCLEOTIDE SEQUENCE [LARGE SCALE GENOMIC DNA]</scope>
    <source>
        <strain evidence="2 3">DSM 45312</strain>
    </source>
</reference>
<dbReference type="RefSeq" id="WP_106582701.1">
    <property type="nucleotide sequence ID" value="NZ_PYGA01000005.1"/>
</dbReference>
<dbReference type="Gene3D" id="3.40.50.10140">
    <property type="entry name" value="Toll/interleukin-1 receptor homology (TIR) domain"/>
    <property type="match status" value="1"/>
</dbReference>
<evidence type="ECO:0000259" key="1">
    <source>
        <dbReference type="PROSITE" id="PS51534"/>
    </source>
</evidence>
<proteinExistence type="predicted"/>
<feature type="domain" description="SEFIR" evidence="1">
    <location>
        <begin position="6"/>
        <end position="145"/>
    </location>
</feature>
<evidence type="ECO:0000313" key="3">
    <source>
        <dbReference type="Proteomes" id="UP000240542"/>
    </source>
</evidence>
<comment type="caution">
    <text evidence="2">The sequence shown here is derived from an EMBL/GenBank/DDBJ whole genome shotgun (WGS) entry which is preliminary data.</text>
</comment>
<evidence type="ECO:0000313" key="2">
    <source>
        <dbReference type="EMBL" id="PSK98522.1"/>
    </source>
</evidence>
<dbReference type="OrthoDB" id="4302715at2"/>
<accession>A0A2P8DMS9</accession>
<sequence>MTTKEFIRVFISYSHDDEDHRFEIANLAQELRKRGIDAWIDLFDEAPPPPSWPLWMYEQIEISDYVILVATETYLRRHLGREVPGRGVGVKWEGSVITADIYHAESDPAKFVPVIVSPSDYAYIPPPFRLTSYYDIGNSENWNLDSLVRRLKGQPTIIPALVKSEESTSNQEREDTVFDQITSMIESGERVEAKGRLECIIGSGSMPDDARAAFILGSLHHEDELYSLAISAYRRVLDYGEASGLAELASQNLQIVLETMNSHYGDGGPVAAAREWLGLVQLGRIKELWPRIDKNTRTVLSQAWVIANESHPRLIGLNQEELAERLSQARPKGNLSKQFLATQLSEFKDAYRQYDPETWGAAEKPRRFKIDYELVIINNGNPGRDSFLGTRNATARIPSSNEATD</sequence>
<keyword evidence="3" id="KW-1185">Reference proteome</keyword>
<dbReference type="Proteomes" id="UP000240542">
    <property type="component" value="Unassembled WGS sequence"/>
</dbReference>
<dbReference type="EMBL" id="PYGA01000005">
    <property type="protein sequence ID" value="PSK98522.1"/>
    <property type="molecule type" value="Genomic_DNA"/>
</dbReference>
<dbReference type="InterPro" id="IPR035897">
    <property type="entry name" value="Toll_tir_struct_dom_sf"/>
</dbReference>
<name>A0A2P8DMS9_9ACTN</name>